<dbReference type="RefSeq" id="WP_377111159.1">
    <property type="nucleotide sequence ID" value="NZ_JBHTHZ010000001.1"/>
</dbReference>
<dbReference type="PANTHER" id="PTHR41339">
    <property type="entry name" value="LIPL48"/>
    <property type="match status" value="1"/>
</dbReference>
<dbReference type="PANTHER" id="PTHR41339:SF1">
    <property type="entry name" value="SECRETED PROTEIN"/>
    <property type="match status" value="1"/>
</dbReference>
<name>A0ABW3APX7_9SPHI</name>
<protein>
    <recommendedName>
        <fullName evidence="4">T9SS C-terminal target domain-containing protein</fullName>
    </recommendedName>
</protein>
<comment type="caution">
    <text evidence="2">The sequence shown here is derived from an EMBL/GenBank/DDBJ whole genome shotgun (WGS) entry which is preliminary data.</text>
</comment>
<gene>
    <name evidence="2" type="ORF">ACFQZX_02945</name>
</gene>
<dbReference type="EMBL" id="JBHTHZ010000001">
    <property type="protein sequence ID" value="MFD0792556.1"/>
    <property type="molecule type" value="Genomic_DNA"/>
</dbReference>
<sequence>MNEYRALQPRHSSAEKKKKQKMKKSLLFLALSAIIFATSCSKKDADIDPPVDGGNGNGNTETTVDVSGDISSNTTWTADKIYTLKGFVYVTNGATLTIQPGTIIKGDKASKGTLTITRGAKIMAEGTADKPIVFTSSFAAGTRAPGDWGGLILLGKAPVNAGDNVSIEGGLDAKGDPAKYIQYGGSDANDNSGTLKYVRVEYAGIPFSPDNEINGITFGGVGAGTTIDYVEVFRSGDDGFEWFGGTVNAKHLLAIGSVDDDFDTDNGFSGKIQFGIAQRYVTVADVSGSNGFESDNDKDGSDKTPKTSAVFTNMTMIGPYAAANTSNVNANHQHAAQIRRNSSISIFNSIFTGYAEGIYIDDSKVATAGATSTNFTNGSLVIKNNLIYGCNKKGNEVKGDDATQKAKFEAKLRADNTFDAAQYGTALITDPFKYASDFSNPGTPVFTSIGAAAAGALYTDAKLNDAFFDKTGTFRGAVGATDWTTGWTNLDAQKMPYTTPGAVK</sequence>
<proteinExistence type="predicted"/>
<dbReference type="InterPro" id="IPR011050">
    <property type="entry name" value="Pectin_lyase_fold/virulence"/>
</dbReference>
<keyword evidence="3" id="KW-1185">Reference proteome</keyword>
<reference evidence="3" key="1">
    <citation type="journal article" date="2019" name="Int. J. Syst. Evol. Microbiol.">
        <title>The Global Catalogue of Microorganisms (GCM) 10K type strain sequencing project: providing services to taxonomists for standard genome sequencing and annotation.</title>
        <authorList>
            <consortium name="The Broad Institute Genomics Platform"/>
            <consortium name="The Broad Institute Genome Sequencing Center for Infectious Disease"/>
            <person name="Wu L."/>
            <person name="Ma J."/>
        </authorList>
    </citation>
    <scope>NUCLEOTIDE SEQUENCE [LARGE SCALE GENOMIC DNA]</scope>
    <source>
        <strain evidence="3">CCUG 61484</strain>
    </source>
</reference>
<evidence type="ECO:0000256" key="1">
    <source>
        <dbReference type="SAM" id="MobiDB-lite"/>
    </source>
</evidence>
<feature type="region of interest" description="Disordered" evidence="1">
    <location>
        <begin position="46"/>
        <end position="65"/>
    </location>
</feature>
<evidence type="ECO:0000313" key="3">
    <source>
        <dbReference type="Proteomes" id="UP001597010"/>
    </source>
</evidence>
<evidence type="ECO:0000313" key="2">
    <source>
        <dbReference type="EMBL" id="MFD0792556.1"/>
    </source>
</evidence>
<dbReference type="SUPFAM" id="SSF51126">
    <property type="entry name" value="Pectin lyase-like"/>
    <property type="match status" value="1"/>
</dbReference>
<dbReference type="Proteomes" id="UP001597010">
    <property type="component" value="Unassembled WGS sequence"/>
</dbReference>
<accession>A0ABW3APX7</accession>
<evidence type="ECO:0008006" key="4">
    <source>
        <dbReference type="Google" id="ProtNLM"/>
    </source>
</evidence>
<organism evidence="2 3">
    <name type="scientific">Mucilaginibacter litoreus</name>
    <dbReference type="NCBI Taxonomy" id="1048221"/>
    <lineage>
        <taxon>Bacteria</taxon>
        <taxon>Pseudomonadati</taxon>
        <taxon>Bacteroidota</taxon>
        <taxon>Sphingobacteriia</taxon>
        <taxon>Sphingobacteriales</taxon>
        <taxon>Sphingobacteriaceae</taxon>
        <taxon>Mucilaginibacter</taxon>
    </lineage>
</organism>